<dbReference type="GO" id="GO:0002939">
    <property type="term" value="P:tRNA N1-guanine methylation"/>
    <property type="evidence" value="ECO:0007669"/>
    <property type="project" value="TreeGrafter"/>
</dbReference>
<feature type="chain" id="PRO_5041435609" evidence="1">
    <location>
        <begin position="19"/>
        <end position="161"/>
    </location>
</feature>
<dbReference type="Proteomes" id="UP001174909">
    <property type="component" value="Unassembled WGS sequence"/>
</dbReference>
<dbReference type="EMBL" id="CASHTH010003295">
    <property type="protein sequence ID" value="CAI8043025.1"/>
    <property type="molecule type" value="Genomic_DNA"/>
</dbReference>
<dbReference type="GO" id="GO:0005829">
    <property type="term" value="C:cytosol"/>
    <property type="evidence" value="ECO:0007669"/>
    <property type="project" value="TreeGrafter"/>
</dbReference>
<dbReference type="InterPro" id="IPR029028">
    <property type="entry name" value="Alpha/beta_knot_MTases"/>
</dbReference>
<accession>A0AA35T773</accession>
<feature type="domain" description="tRNA methyltransferase TRMD/TRM10-type" evidence="2">
    <location>
        <begin position="1"/>
        <end position="149"/>
    </location>
</feature>
<dbReference type="GO" id="GO:0052906">
    <property type="term" value="F:tRNA (guanine(37)-N1)-methyltransferase activity"/>
    <property type="evidence" value="ECO:0007669"/>
    <property type="project" value="InterPro"/>
</dbReference>
<evidence type="ECO:0000313" key="3">
    <source>
        <dbReference type="EMBL" id="CAI8043025.1"/>
    </source>
</evidence>
<dbReference type="AlphaFoldDB" id="A0AA35T773"/>
<name>A0AA35T773_GEOBA</name>
<proteinExistence type="predicted"/>
<keyword evidence="4" id="KW-1185">Reference proteome</keyword>
<sequence length="161" mass="17412">MTFTVLTLFPELLAPFVATSIIGRAVDRGLIDIETVDIRDYADDPHNTCDDSPYGGGAGMVLKAEPVSHAIESVLRRRSSRPRTVYLTAGGAPFDRHLARRWAAEGRELLLIAGRYEGVDQRVVDMFVDDEVSIGDYVLIGGEVAAMAVHGCSGCDAACDR</sequence>
<dbReference type="InterPro" id="IPR029026">
    <property type="entry name" value="tRNA_m1G_MTases_N"/>
</dbReference>
<dbReference type="SUPFAM" id="SSF75217">
    <property type="entry name" value="alpha/beta knot"/>
    <property type="match status" value="1"/>
</dbReference>
<dbReference type="Pfam" id="PF01746">
    <property type="entry name" value="tRNA_m1G_MT"/>
    <property type="match status" value="1"/>
</dbReference>
<dbReference type="InterPro" id="IPR002649">
    <property type="entry name" value="tRNA_m1G_MeTrfase_TrmD"/>
</dbReference>
<dbReference type="Gene3D" id="3.40.1280.10">
    <property type="match status" value="1"/>
</dbReference>
<evidence type="ECO:0000259" key="2">
    <source>
        <dbReference type="Pfam" id="PF01746"/>
    </source>
</evidence>
<reference evidence="3" key="1">
    <citation type="submission" date="2023-03" db="EMBL/GenBank/DDBJ databases">
        <authorList>
            <person name="Steffen K."/>
            <person name="Cardenas P."/>
        </authorList>
    </citation>
    <scope>NUCLEOTIDE SEQUENCE</scope>
</reference>
<protein>
    <submittedName>
        <fullName evidence="3">tRNA (Guanine-N(1)-)-methyltransferase</fullName>
    </submittedName>
</protein>
<dbReference type="InterPro" id="IPR016009">
    <property type="entry name" value="tRNA_MeTrfase_TRMD/TRM10"/>
</dbReference>
<feature type="signal peptide" evidence="1">
    <location>
        <begin position="1"/>
        <end position="18"/>
    </location>
</feature>
<dbReference type="PANTHER" id="PTHR46417:SF1">
    <property type="entry name" value="TRNA (GUANINE-N(1)-)-METHYLTRANSFERASE"/>
    <property type="match status" value="1"/>
</dbReference>
<organism evidence="3 4">
    <name type="scientific">Geodia barretti</name>
    <name type="common">Barrett's horny sponge</name>
    <dbReference type="NCBI Taxonomy" id="519541"/>
    <lineage>
        <taxon>Eukaryota</taxon>
        <taxon>Metazoa</taxon>
        <taxon>Porifera</taxon>
        <taxon>Demospongiae</taxon>
        <taxon>Heteroscleromorpha</taxon>
        <taxon>Tetractinellida</taxon>
        <taxon>Astrophorina</taxon>
        <taxon>Geodiidae</taxon>
        <taxon>Geodia</taxon>
    </lineage>
</organism>
<dbReference type="PANTHER" id="PTHR46417">
    <property type="entry name" value="TRNA (GUANINE-N(1)-)-METHYLTRANSFERASE"/>
    <property type="match status" value="1"/>
</dbReference>
<evidence type="ECO:0000313" key="4">
    <source>
        <dbReference type="Proteomes" id="UP001174909"/>
    </source>
</evidence>
<evidence type="ECO:0000256" key="1">
    <source>
        <dbReference type="SAM" id="SignalP"/>
    </source>
</evidence>
<comment type="caution">
    <text evidence="3">The sequence shown here is derived from an EMBL/GenBank/DDBJ whole genome shotgun (WGS) entry which is preliminary data.</text>
</comment>
<gene>
    <name evidence="3" type="ORF">GBAR_LOCUS23860</name>
</gene>
<keyword evidence="1" id="KW-0732">Signal</keyword>